<dbReference type="STRING" id="1229780.BN381_210009"/>
<gene>
    <name evidence="1" type="ORF">BN381_210009</name>
</gene>
<name>R4YXW9_9ACTN</name>
<protein>
    <recommendedName>
        <fullName evidence="3">HEPN domain-containing protein</fullName>
    </recommendedName>
</protein>
<proteinExistence type="predicted"/>
<dbReference type="Gene3D" id="1.20.120.330">
    <property type="entry name" value="Nucleotidyltransferases domain 2"/>
    <property type="match status" value="1"/>
</dbReference>
<organism evidence="1 2">
    <name type="scientific">Candidatus Neomicrothrix parvicella RN1</name>
    <dbReference type="NCBI Taxonomy" id="1229780"/>
    <lineage>
        <taxon>Bacteria</taxon>
        <taxon>Bacillati</taxon>
        <taxon>Actinomycetota</taxon>
        <taxon>Acidimicrobiia</taxon>
        <taxon>Acidimicrobiales</taxon>
        <taxon>Microthrixaceae</taxon>
        <taxon>Candidatus Neomicrothrix</taxon>
    </lineage>
</organism>
<dbReference type="EMBL" id="CANL01000014">
    <property type="protein sequence ID" value="CCM63319.1"/>
    <property type="molecule type" value="Genomic_DNA"/>
</dbReference>
<evidence type="ECO:0000313" key="1">
    <source>
        <dbReference type="EMBL" id="CCM63319.1"/>
    </source>
</evidence>
<dbReference type="AlphaFoldDB" id="R4YXW9"/>
<accession>R4YXW9</accession>
<sequence length="164" mass="17897">MRGDRPVPLAAIERDQMHQLVARSAENRSAARRTLLEARSFQTLAELGLETGLSLPAVSNFHEAARLSVTAIATLNGYRFRNAPGAHEAVVDYALAIGIVDTTGHAQLDQLRQLRHDINYPADLVEPSRRELDVIASLVTSVIGSASEKLPAPRIPPPPDQPRR</sequence>
<comment type="caution">
    <text evidence="1">The sequence shown here is derived from an EMBL/GenBank/DDBJ whole genome shotgun (WGS) entry which is preliminary data.</text>
</comment>
<evidence type="ECO:0008006" key="3">
    <source>
        <dbReference type="Google" id="ProtNLM"/>
    </source>
</evidence>
<evidence type="ECO:0000313" key="2">
    <source>
        <dbReference type="Proteomes" id="UP000018291"/>
    </source>
</evidence>
<dbReference type="Proteomes" id="UP000018291">
    <property type="component" value="Unassembled WGS sequence"/>
</dbReference>
<keyword evidence="2" id="KW-1185">Reference proteome</keyword>
<dbReference type="HOGENOM" id="CLU_1615985_0_0_11"/>
<reference evidence="1 2" key="1">
    <citation type="journal article" date="2013" name="ISME J.">
        <title>Metabolic model for the filamentous 'Candidatus Microthrix parvicella' based on genomic and metagenomic analyses.</title>
        <authorList>
            <person name="Jon McIlroy S."/>
            <person name="Kristiansen R."/>
            <person name="Albertsen M."/>
            <person name="Michael Karst S."/>
            <person name="Rossetti S."/>
            <person name="Lund Nielsen J."/>
            <person name="Tandoi V."/>
            <person name="James Seviour R."/>
            <person name="Nielsen P.H."/>
        </authorList>
    </citation>
    <scope>NUCLEOTIDE SEQUENCE [LARGE SCALE GENOMIC DNA]</scope>
    <source>
        <strain evidence="1 2">RN1</strain>
    </source>
</reference>